<reference evidence="1" key="1">
    <citation type="journal article" date="2020" name="mSystems">
        <title>Genome- and Community-Level Interaction Insights into Carbon Utilization and Element Cycling Functions of Hydrothermarchaeota in Hydrothermal Sediment.</title>
        <authorList>
            <person name="Zhou Z."/>
            <person name="Liu Y."/>
            <person name="Xu W."/>
            <person name="Pan J."/>
            <person name="Luo Z.H."/>
            <person name="Li M."/>
        </authorList>
    </citation>
    <scope>NUCLEOTIDE SEQUENCE [LARGE SCALE GENOMIC DNA]</scope>
    <source>
        <strain evidence="1">SpSt-697</strain>
    </source>
</reference>
<dbReference type="AlphaFoldDB" id="A0A7V3ZUY8"/>
<accession>A0A7V3ZUY8</accession>
<name>A0A7V3ZUY8_UNCW3</name>
<dbReference type="EMBL" id="DTDR01000091">
    <property type="protein sequence ID" value="HGK63649.1"/>
    <property type="molecule type" value="Genomic_DNA"/>
</dbReference>
<evidence type="ECO:0000313" key="1">
    <source>
        <dbReference type="EMBL" id="HGK63649.1"/>
    </source>
</evidence>
<protein>
    <submittedName>
        <fullName evidence="1">Uncharacterized protein</fullName>
    </submittedName>
</protein>
<sequence length="106" mass="12894">MENLIPEDFYLTFSQKLFIKETIIILSLFDNDVENLIKKKILEIKELPKDRIYKGKEFFTYILNLRYPILSKKWGLLKKYQLPKNLEFDEEEYPFKDEIRAIINTI</sequence>
<proteinExistence type="predicted"/>
<organism evidence="1">
    <name type="scientific">candidate division WOR-3 bacterium</name>
    <dbReference type="NCBI Taxonomy" id="2052148"/>
    <lineage>
        <taxon>Bacteria</taxon>
        <taxon>Bacteria division WOR-3</taxon>
    </lineage>
</organism>
<gene>
    <name evidence="1" type="ORF">ENU74_03550</name>
</gene>
<comment type="caution">
    <text evidence="1">The sequence shown here is derived from an EMBL/GenBank/DDBJ whole genome shotgun (WGS) entry which is preliminary data.</text>
</comment>